<name>A0A095TAK8_9GAMM</name>
<reference evidence="2" key="1">
    <citation type="submission" date="2014-12" db="EMBL/GenBank/DDBJ databases">
        <title>The draft genome of the Tatumella morbirosei type strain, LMG23360T isolated from pineapple rot.</title>
        <authorList>
            <person name="Smits T.H."/>
            <person name="Palmer M."/>
            <person name="Venter S.N."/>
            <person name="Duffy B."/>
            <person name="Steenkamp E.T."/>
            <person name="Chan W.Y."/>
            <person name="Coutinho T.A."/>
            <person name="Coetzee M.P."/>
            <person name="De Maayer P."/>
        </authorList>
    </citation>
    <scope>NUCLEOTIDE SEQUENCE [LARGE SCALE GENOMIC DNA]</scope>
    <source>
        <strain evidence="2">LMG 23360</strain>
    </source>
</reference>
<proteinExistence type="predicted"/>
<sequence length="195" mass="22060">MNEFSLICRILGSLFNRAPTDPVIQPLLSLIREGKLQQQWPLEQEELLAVLQKSCDLPALEEDYRLLFTGEHPAVSLSGSDWEDGPEEQEVRTFLQQRGMPLSETPANQFGVLLLATSWLEDQSQQDEFLAQVTLFEEYLLPWCGAFLGKVEANARTPFYRSLAGLTRGAIQAMYEELSEQINPQQNESGNTEQP</sequence>
<dbReference type="AlphaFoldDB" id="A0A095TAK8"/>
<keyword evidence="1" id="KW-0143">Chaperone</keyword>
<dbReference type="PANTHER" id="PTHR34227:SF12">
    <property type="entry name" value="CHAPERONE PROTEIN YCDY"/>
    <property type="match status" value="1"/>
</dbReference>
<evidence type="ECO:0000313" key="2">
    <source>
        <dbReference type="EMBL" id="KGD73747.1"/>
    </source>
</evidence>
<dbReference type="PIRSF" id="PIRSF004690">
    <property type="entry name" value="DmsD"/>
    <property type="match status" value="1"/>
</dbReference>
<accession>A0A095TAK8</accession>
<dbReference type="EMBL" id="JPKR02000002">
    <property type="protein sequence ID" value="KGD73747.1"/>
    <property type="molecule type" value="Genomic_DNA"/>
</dbReference>
<evidence type="ECO:0000256" key="1">
    <source>
        <dbReference type="ARBA" id="ARBA00023186"/>
    </source>
</evidence>
<keyword evidence="3" id="KW-1185">Reference proteome</keyword>
<dbReference type="PANTHER" id="PTHR34227">
    <property type="entry name" value="CHAPERONE PROTEIN YCDY"/>
    <property type="match status" value="1"/>
</dbReference>
<dbReference type="RefSeq" id="WP_038020244.1">
    <property type="nucleotide sequence ID" value="NZ_JPKR02000002.1"/>
</dbReference>
<dbReference type="Pfam" id="PF02613">
    <property type="entry name" value="Nitrate_red_del"/>
    <property type="match status" value="1"/>
</dbReference>
<dbReference type="InterPro" id="IPR036411">
    <property type="entry name" value="TorD-like_sf"/>
</dbReference>
<organism evidence="2 3">
    <name type="scientific">Tatumella morbirosei</name>
    <dbReference type="NCBI Taxonomy" id="642227"/>
    <lineage>
        <taxon>Bacteria</taxon>
        <taxon>Pseudomonadati</taxon>
        <taxon>Pseudomonadota</taxon>
        <taxon>Gammaproteobacteria</taxon>
        <taxon>Enterobacterales</taxon>
        <taxon>Erwiniaceae</taxon>
        <taxon>Tatumella</taxon>
    </lineage>
</organism>
<dbReference type="SUPFAM" id="SSF89155">
    <property type="entry name" value="TorD-like"/>
    <property type="match status" value="1"/>
</dbReference>
<dbReference type="OrthoDB" id="5684843at2"/>
<dbReference type="Proteomes" id="UP000029577">
    <property type="component" value="Unassembled WGS sequence"/>
</dbReference>
<dbReference type="InterPro" id="IPR050289">
    <property type="entry name" value="TorD/DmsD_chaperones"/>
</dbReference>
<evidence type="ECO:0000313" key="3">
    <source>
        <dbReference type="Proteomes" id="UP000029577"/>
    </source>
</evidence>
<protein>
    <submittedName>
        <fullName evidence="2">Molecular chaperone</fullName>
    </submittedName>
</protein>
<dbReference type="eggNOG" id="COG3381">
    <property type="taxonomic scope" value="Bacteria"/>
</dbReference>
<dbReference type="Gene3D" id="1.10.3480.10">
    <property type="entry name" value="TorD-like"/>
    <property type="match status" value="1"/>
</dbReference>
<gene>
    <name evidence="2" type="ORF">HA49_10920</name>
</gene>
<dbReference type="STRING" id="642227.HA49_10920"/>
<comment type="caution">
    <text evidence="2">The sequence shown here is derived from an EMBL/GenBank/DDBJ whole genome shotgun (WGS) entry which is preliminary data.</text>
</comment>
<dbReference type="InterPro" id="IPR020945">
    <property type="entry name" value="DMSO/NO3_reduct_chaperone"/>
</dbReference>
<dbReference type="InterPro" id="IPR026269">
    <property type="entry name" value="DmsD-type"/>
</dbReference>